<dbReference type="InterPro" id="IPR028973">
    <property type="entry name" value="PhnB-like"/>
</dbReference>
<dbReference type="PANTHER" id="PTHR33990:SF1">
    <property type="entry name" value="PROTEIN YJDN"/>
    <property type="match status" value="1"/>
</dbReference>
<dbReference type="EMBL" id="CP012836">
    <property type="protein sequence ID" value="AMQ56265.1"/>
    <property type="molecule type" value="Genomic_DNA"/>
</dbReference>
<dbReference type="AlphaFoldDB" id="A0A142EMB0"/>
<dbReference type="STRING" id="1727163.AO498_07540"/>
<evidence type="ECO:0000313" key="2">
    <source>
        <dbReference type="EMBL" id="AMQ56265.1"/>
    </source>
</evidence>
<proteinExistence type="predicted"/>
<gene>
    <name evidence="2" type="ORF">AO498_07540</name>
</gene>
<dbReference type="Proteomes" id="UP000073816">
    <property type="component" value="Chromosome"/>
</dbReference>
<feature type="domain" description="PhnB-like" evidence="1">
    <location>
        <begin position="29"/>
        <end position="159"/>
    </location>
</feature>
<dbReference type="SUPFAM" id="SSF54593">
    <property type="entry name" value="Glyoxalase/Bleomycin resistance protein/Dihydroxybiphenyl dioxygenase"/>
    <property type="match status" value="1"/>
</dbReference>
<keyword evidence="3" id="KW-1185">Reference proteome</keyword>
<evidence type="ECO:0000313" key="3">
    <source>
        <dbReference type="Proteomes" id="UP000073816"/>
    </source>
</evidence>
<dbReference type="InterPro" id="IPR029068">
    <property type="entry name" value="Glyas_Bleomycin-R_OHBP_Dase"/>
</dbReference>
<sequence>MEEKELLETAVSKLIHLNQTLKNLPMLQTTPFLLFDGNCRQAMSFYQECLGGELTLTRVGDTPMKAQFPEEKHDRIIYAHLKNNQIEFSATDWMASPMLEPKPGNTFSIYLTGERYEELKPVFDRLAVGADRETRLFMELNNAPFGVYGQLTDQFGVSWIFRGMSQVG</sequence>
<name>A0A142EMB0_9BACT</name>
<dbReference type="PATRIC" id="fig|1727163.4.peg.1568"/>
<organism evidence="2 3">
    <name type="scientific">Algoriphagus sanaruensis</name>
    <dbReference type="NCBI Taxonomy" id="1727163"/>
    <lineage>
        <taxon>Bacteria</taxon>
        <taxon>Pseudomonadati</taxon>
        <taxon>Bacteroidota</taxon>
        <taxon>Cytophagia</taxon>
        <taxon>Cytophagales</taxon>
        <taxon>Cyclobacteriaceae</taxon>
        <taxon>Algoriphagus</taxon>
    </lineage>
</organism>
<protein>
    <recommendedName>
        <fullName evidence="1">PhnB-like domain-containing protein</fullName>
    </recommendedName>
</protein>
<dbReference type="Pfam" id="PF06983">
    <property type="entry name" value="3-dmu-9_3-mt"/>
    <property type="match status" value="1"/>
</dbReference>
<reference evidence="3" key="1">
    <citation type="submission" date="2015-09" db="EMBL/GenBank/DDBJ databases">
        <title>Complete sequence of Algoriphagus sp. M8-2.</title>
        <authorList>
            <person name="Shintani M."/>
        </authorList>
    </citation>
    <scope>NUCLEOTIDE SEQUENCE [LARGE SCALE GENOMIC DNA]</scope>
    <source>
        <strain evidence="3">M8-2</strain>
    </source>
</reference>
<dbReference type="PANTHER" id="PTHR33990">
    <property type="entry name" value="PROTEIN YJDN-RELATED"/>
    <property type="match status" value="1"/>
</dbReference>
<reference evidence="2 3" key="2">
    <citation type="journal article" date="2016" name="Genome Announc.">
        <title>Complete Genome Sequence of Algoriphagus sp. Strain M8-2, Isolated from a Brackish Lake.</title>
        <authorList>
            <person name="Muraguchi Y."/>
            <person name="Kushimoto K."/>
            <person name="Ohtsubo Y."/>
            <person name="Suzuki T."/>
            <person name="Dohra H."/>
            <person name="Kimbara K."/>
            <person name="Shintani M."/>
        </authorList>
    </citation>
    <scope>NUCLEOTIDE SEQUENCE [LARGE SCALE GENOMIC DNA]</scope>
    <source>
        <strain evidence="2 3">M8-2</strain>
    </source>
</reference>
<dbReference type="KEGG" id="alm:AO498_07540"/>
<accession>A0A142EMB0</accession>
<dbReference type="Gene3D" id="3.10.180.10">
    <property type="entry name" value="2,3-Dihydroxybiphenyl 1,2-Dioxygenase, domain 1"/>
    <property type="match status" value="1"/>
</dbReference>
<evidence type="ECO:0000259" key="1">
    <source>
        <dbReference type="Pfam" id="PF06983"/>
    </source>
</evidence>